<evidence type="ECO:0000256" key="1">
    <source>
        <dbReference type="SAM" id="Phobius"/>
    </source>
</evidence>
<keyword evidence="3" id="KW-1185">Reference proteome</keyword>
<dbReference type="EMBL" id="MU853434">
    <property type="protein sequence ID" value="KAK4130591.1"/>
    <property type="molecule type" value="Genomic_DNA"/>
</dbReference>
<accession>A0AAN6UFB8</accession>
<gene>
    <name evidence="2" type="ORF">BT67DRAFT_489982</name>
</gene>
<name>A0AAN6UFB8_9PEZI</name>
<reference evidence="2" key="1">
    <citation type="journal article" date="2023" name="Mol. Phylogenet. Evol.">
        <title>Genome-scale phylogeny and comparative genomics of the fungal order Sordariales.</title>
        <authorList>
            <person name="Hensen N."/>
            <person name="Bonometti L."/>
            <person name="Westerberg I."/>
            <person name="Brannstrom I.O."/>
            <person name="Guillou S."/>
            <person name="Cros-Aarteil S."/>
            <person name="Calhoun S."/>
            <person name="Haridas S."/>
            <person name="Kuo A."/>
            <person name="Mondo S."/>
            <person name="Pangilinan J."/>
            <person name="Riley R."/>
            <person name="LaButti K."/>
            <person name="Andreopoulos B."/>
            <person name="Lipzen A."/>
            <person name="Chen C."/>
            <person name="Yan M."/>
            <person name="Daum C."/>
            <person name="Ng V."/>
            <person name="Clum A."/>
            <person name="Steindorff A."/>
            <person name="Ohm R.A."/>
            <person name="Martin F."/>
            <person name="Silar P."/>
            <person name="Natvig D.O."/>
            <person name="Lalanne C."/>
            <person name="Gautier V."/>
            <person name="Ament-Velasquez S.L."/>
            <person name="Kruys A."/>
            <person name="Hutchinson M.I."/>
            <person name="Powell A.J."/>
            <person name="Barry K."/>
            <person name="Miller A.N."/>
            <person name="Grigoriev I.V."/>
            <person name="Debuchy R."/>
            <person name="Gladieux P."/>
            <person name="Hiltunen Thoren M."/>
            <person name="Johannesson H."/>
        </authorList>
    </citation>
    <scope>NUCLEOTIDE SEQUENCE</scope>
    <source>
        <strain evidence="2">CBS 123565</strain>
    </source>
</reference>
<dbReference type="AlphaFoldDB" id="A0AAN6UFB8"/>
<keyword evidence="1" id="KW-1133">Transmembrane helix</keyword>
<keyword evidence="1" id="KW-0472">Membrane</keyword>
<comment type="caution">
    <text evidence="2">The sequence shown here is derived from an EMBL/GenBank/DDBJ whole genome shotgun (WGS) entry which is preliminary data.</text>
</comment>
<protein>
    <submittedName>
        <fullName evidence="2">Uncharacterized protein</fullName>
    </submittedName>
</protein>
<evidence type="ECO:0000313" key="3">
    <source>
        <dbReference type="Proteomes" id="UP001304895"/>
    </source>
</evidence>
<proteinExistence type="predicted"/>
<evidence type="ECO:0000313" key="2">
    <source>
        <dbReference type="EMBL" id="KAK4130591.1"/>
    </source>
</evidence>
<organism evidence="2 3">
    <name type="scientific">Trichocladium antarcticum</name>
    <dbReference type="NCBI Taxonomy" id="1450529"/>
    <lineage>
        <taxon>Eukaryota</taxon>
        <taxon>Fungi</taxon>
        <taxon>Dikarya</taxon>
        <taxon>Ascomycota</taxon>
        <taxon>Pezizomycotina</taxon>
        <taxon>Sordariomycetes</taxon>
        <taxon>Sordariomycetidae</taxon>
        <taxon>Sordariales</taxon>
        <taxon>Chaetomiaceae</taxon>
        <taxon>Trichocladium</taxon>
    </lineage>
</organism>
<sequence>MFLPFLPREIPGLRLTAHIACREIAPPAAFQLLVYSIFVHLLFLVVVYWFVNSSRRVQLQVRTEPGTASRCLSAASPTPRRSLCITGRAGRRIHVCLCRGLTSALRLIFNPDDGS</sequence>
<feature type="transmembrane region" description="Helical" evidence="1">
    <location>
        <begin position="32"/>
        <end position="51"/>
    </location>
</feature>
<keyword evidence="1" id="KW-0812">Transmembrane</keyword>
<dbReference type="Proteomes" id="UP001304895">
    <property type="component" value="Unassembled WGS sequence"/>
</dbReference>
<reference evidence="2" key="2">
    <citation type="submission" date="2023-05" db="EMBL/GenBank/DDBJ databases">
        <authorList>
            <consortium name="Lawrence Berkeley National Laboratory"/>
            <person name="Steindorff A."/>
            <person name="Hensen N."/>
            <person name="Bonometti L."/>
            <person name="Westerberg I."/>
            <person name="Brannstrom I.O."/>
            <person name="Guillou S."/>
            <person name="Cros-Aarteil S."/>
            <person name="Calhoun S."/>
            <person name="Haridas S."/>
            <person name="Kuo A."/>
            <person name="Mondo S."/>
            <person name="Pangilinan J."/>
            <person name="Riley R."/>
            <person name="Labutti K."/>
            <person name="Andreopoulos B."/>
            <person name="Lipzen A."/>
            <person name="Chen C."/>
            <person name="Yanf M."/>
            <person name="Daum C."/>
            <person name="Ng V."/>
            <person name="Clum A."/>
            <person name="Ohm R."/>
            <person name="Martin F."/>
            <person name="Silar P."/>
            <person name="Natvig D."/>
            <person name="Lalanne C."/>
            <person name="Gautier V."/>
            <person name="Ament-Velasquez S.L."/>
            <person name="Kruys A."/>
            <person name="Hutchinson M.I."/>
            <person name="Powell A.J."/>
            <person name="Barry K."/>
            <person name="Miller A.N."/>
            <person name="Grigoriev I.V."/>
            <person name="Debuchy R."/>
            <person name="Gladieux P."/>
            <person name="Thoren M.H."/>
            <person name="Johannesson H."/>
        </authorList>
    </citation>
    <scope>NUCLEOTIDE SEQUENCE</scope>
    <source>
        <strain evidence="2">CBS 123565</strain>
    </source>
</reference>